<dbReference type="Proteomes" id="UP000275078">
    <property type="component" value="Unassembled WGS sequence"/>
</dbReference>
<sequence>MSLFSPFQKRLLIGSGIFVFAMQHWEVKQKDDTIRRLEAENALLRWKSKARRELIKAGDEKVKAQHFVRLYAYVDAVMADPRMRVRDKLRGIRDEIAWSKPELYDDDALHRLSEKEL</sequence>
<gene>
    <name evidence="1" type="ORF">BJ508DRAFT_332593</name>
</gene>
<proteinExistence type="predicted"/>
<organism evidence="1 2">
    <name type="scientific">Ascobolus immersus RN42</name>
    <dbReference type="NCBI Taxonomy" id="1160509"/>
    <lineage>
        <taxon>Eukaryota</taxon>
        <taxon>Fungi</taxon>
        <taxon>Dikarya</taxon>
        <taxon>Ascomycota</taxon>
        <taxon>Pezizomycotina</taxon>
        <taxon>Pezizomycetes</taxon>
        <taxon>Pezizales</taxon>
        <taxon>Ascobolaceae</taxon>
        <taxon>Ascobolus</taxon>
    </lineage>
</organism>
<accession>A0A3N4HM86</accession>
<protein>
    <submittedName>
        <fullName evidence="1">Uncharacterized protein</fullName>
    </submittedName>
</protein>
<keyword evidence="2" id="KW-1185">Reference proteome</keyword>
<dbReference type="AlphaFoldDB" id="A0A3N4HM86"/>
<evidence type="ECO:0000313" key="2">
    <source>
        <dbReference type="Proteomes" id="UP000275078"/>
    </source>
</evidence>
<evidence type="ECO:0000313" key="1">
    <source>
        <dbReference type="EMBL" id="RPA74933.1"/>
    </source>
</evidence>
<dbReference type="EMBL" id="ML119776">
    <property type="protein sequence ID" value="RPA74933.1"/>
    <property type="molecule type" value="Genomic_DNA"/>
</dbReference>
<reference evidence="1 2" key="1">
    <citation type="journal article" date="2018" name="Nat. Ecol. Evol.">
        <title>Pezizomycetes genomes reveal the molecular basis of ectomycorrhizal truffle lifestyle.</title>
        <authorList>
            <person name="Murat C."/>
            <person name="Payen T."/>
            <person name="Noel B."/>
            <person name="Kuo A."/>
            <person name="Morin E."/>
            <person name="Chen J."/>
            <person name="Kohler A."/>
            <person name="Krizsan K."/>
            <person name="Balestrini R."/>
            <person name="Da Silva C."/>
            <person name="Montanini B."/>
            <person name="Hainaut M."/>
            <person name="Levati E."/>
            <person name="Barry K.W."/>
            <person name="Belfiori B."/>
            <person name="Cichocki N."/>
            <person name="Clum A."/>
            <person name="Dockter R.B."/>
            <person name="Fauchery L."/>
            <person name="Guy J."/>
            <person name="Iotti M."/>
            <person name="Le Tacon F."/>
            <person name="Lindquist E.A."/>
            <person name="Lipzen A."/>
            <person name="Malagnac F."/>
            <person name="Mello A."/>
            <person name="Molinier V."/>
            <person name="Miyauchi S."/>
            <person name="Poulain J."/>
            <person name="Riccioni C."/>
            <person name="Rubini A."/>
            <person name="Sitrit Y."/>
            <person name="Splivallo R."/>
            <person name="Traeger S."/>
            <person name="Wang M."/>
            <person name="Zifcakova L."/>
            <person name="Wipf D."/>
            <person name="Zambonelli A."/>
            <person name="Paolocci F."/>
            <person name="Nowrousian M."/>
            <person name="Ottonello S."/>
            <person name="Baldrian P."/>
            <person name="Spatafora J.W."/>
            <person name="Henrissat B."/>
            <person name="Nagy L.G."/>
            <person name="Aury J.M."/>
            <person name="Wincker P."/>
            <person name="Grigoriev I.V."/>
            <person name="Bonfante P."/>
            <person name="Martin F.M."/>
        </authorList>
    </citation>
    <scope>NUCLEOTIDE SEQUENCE [LARGE SCALE GENOMIC DNA]</scope>
    <source>
        <strain evidence="1 2">RN42</strain>
    </source>
</reference>
<name>A0A3N4HM86_ASCIM</name>